<feature type="binding site" evidence="9">
    <location>
        <begin position="109"/>
        <end position="117"/>
    </location>
    <ligand>
        <name>5-phospho-alpha-D-ribose 1-diphosphate</name>
        <dbReference type="ChEBI" id="CHEBI:58017"/>
    </ligand>
</feature>
<keyword evidence="9" id="KW-0479">Metal-binding</keyword>
<evidence type="ECO:0000256" key="2">
    <source>
        <dbReference type="ARBA" id="ARBA00022605"/>
    </source>
</evidence>
<reference evidence="13" key="1">
    <citation type="submission" date="2014-11" db="EMBL/GenBank/DDBJ databases">
        <authorList>
            <person name="Hornung B.V."/>
        </authorList>
    </citation>
    <scope>NUCLEOTIDE SEQUENCE</scope>
    <source>
        <strain evidence="13">INE</strain>
    </source>
</reference>
<dbReference type="EMBL" id="CDGJ01000078">
    <property type="protein sequence ID" value="CEJ08113.1"/>
    <property type="molecule type" value="Genomic_DNA"/>
</dbReference>
<evidence type="ECO:0000313" key="12">
    <source>
        <dbReference type="EMBL" id="CAA7602044.1"/>
    </source>
</evidence>
<dbReference type="NCBIfam" id="TIGR01245">
    <property type="entry name" value="trpD"/>
    <property type="match status" value="1"/>
</dbReference>
<dbReference type="InterPro" id="IPR000312">
    <property type="entry name" value="Glycosyl_Trfase_fam3"/>
</dbReference>
<dbReference type="FunFam" id="3.40.1030.10:FF:000002">
    <property type="entry name" value="Anthranilate phosphoribosyltransferase"/>
    <property type="match status" value="1"/>
</dbReference>
<keyword evidence="14" id="KW-1185">Reference proteome</keyword>
<comment type="pathway">
    <text evidence="1 9">Amino-acid biosynthesis; L-tryptophan biosynthesis; L-tryptophan from chorismate: step 2/5.</text>
</comment>
<feature type="binding site" evidence="9">
    <location>
        <begin position="91"/>
        <end position="94"/>
    </location>
    <ligand>
        <name>5-phospho-alpha-D-ribose 1-diphosphate</name>
        <dbReference type="ChEBI" id="CHEBI:58017"/>
    </ligand>
</feature>
<organism evidence="12">
    <name type="scientific">Acididesulfobacillus acetoxydans</name>
    <dbReference type="NCBI Taxonomy" id="1561005"/>
    <lineage>
        <taxon>Bacteria</taxon>
        <taxon>Bacillati</taxon>
        <taxon>Bacillota</taxon>
        <taxon>Clostridia</taxon>
        <taxon>Eubacteriales</taxon>
        <taxon>Peptococcaceae</taxon>
        <taxon>Acididesulfobacillus</taxon>
    </lineage>
</organism>
<keyword evidence="6 9" id="KW-0057">Aromatic amino acid biosynthesis</keyword>
<dbReference type="HAMAP" id="MF_00211">
    <property type="entry name" value="TrpD"/>
    <property type="match status" value="1"/>
</dbReference>
<dbReference type="Gene3D" id="3.40.1030.10">
    <property type="entry name" value="Nucleoside phosphorylase/phosphoribosyltransferase catalytic domain"/>
    <property type="match status" value="1"/>
</dbReference>
<dbReference type="EMBL" id="LR746496">
    <property type="protein sequence ID" value="CAA7602044.1"/>
    <property type="molecule type" value="Genomic_DNA"/>
</dbReference>
<dbReference type="AlphaFoldDB" id="A0A8S0WPN4"/>
<feature type="binding site" evidence="9">
    <location>
        <position position="81"/>
    </location>
    <ligand>
        <name>anthranilate</name>
        <dbReference type="ChEBI" id="CHEBI:16567"/>
        <label>1</label>
    </ligand>
</feature>
<feature type="binding site" evidence="9">
    <location>
        <position position="81"/>
    </location>
    <ligand>
        <name>5-phospho-alpha-D-ribose 1-diphosphate</name>
        <dbReference type="ChEBI" id="CHEBI:58017"/>
    </ligand>
</feature>
<dbReference type="Pfam" id="PF02885">
    <property type="entry name" value="Glycos_trans_3N"/>
    <property type="match status" value="1"/>
</dbReference>
<dbReference type="InterPro" id="IPR036320">
    <property type="entry name" value="Glycosyl_Trfase_fam3_N_dom_sf"/>
</dbReference>
<dbReference type="GO" id="GO:0005829">
    <property type="term" value="C:cytosol"/>
    <property type="evidence" value="ECO:0007669"/>
    <property type="project" value="TreeGrafter"/>
</dbReference>
<dbReference type="GO" id="GO:0004048">
    <property type="term" value="F:anthranilate phosphoribosyltransferase activity"/>
    <property type="evidence" value="ECO:0007669"/>
    <property type="project" value="UniProtKB-UniRule"/>
</dbReference>
<comment type="function">
    <text evidence="9">Catalyzes the transfer of the phosphoribosyl group of 5-phosphorylribose-1-pyrophosphate (PRPP) to anthranilate to yield N-(5'-phosphoribosyl)-anthranilate (PRA).</text>
</comment>
<evidence type="ECO:0000256" key="6">
    <source>
        <dbReference type="ARBA" id="ARBA00023141"/>
    </source>
</evidence>
<dbReference type="GO" id="GO:0000287">
    <property type="term" value="F:magnesium ion binding"/>
    <property type="evidence" value="ECO:0007669"/>
    <property type="project" value="UniProtKB-UniRule"/>
</dbReference>
<comment type="caution">
    <text evidence="9">Lacks conserved residue(s) required for the propagation of feature annotation.</text>
</comment>
<feature type="binding site" evidence="9">
    <location>
        <position position="226"/>
    </location>
    <ligand>
        <name>Mg(2+)</name>
        <dbReference type="ChEBI" id="CHEBI:18420"/>
        <label>2</label>
    </ligand>
</feature>
<dbReference type="InterPro" id="IPR035902">
    <property type="entry name" value="Nuc_phospho_transferase"/>
</dbReference>
<dbReference type="InterPro" id="IPR005940">
    <property type="entry name" value="Anthranilate_Pribosyl_Tfrase"/>
</dbReference>
<evidence type="ECO:0000256" key="3">
    <source>
        <dbReference type="ARBA" id="ARBA00022676"/>
    </source>
</evidence>
<feature type="domain" description="Glycosyl transferase family 3 N-terminal" evidence="11">
    <location>
        <begin position="6"/>
        <end position="65"/>
    </location>
</feature>
<dbReference type="PANTHER" id="PTHR43285">
    <property type="entry name" value="ANTHRANILATE PHOSPHORIBOSYLTRANSFERASE"/>
    <property type="match status" value="1"/>
</dbReference>
<feature type="binding site" evidence="9">
    <location>
        <position position="112"/>
    </location>
    <ligand>
        <name>anthranilate</name>
        <dbReference type="ChEBI" id="CHEBI:16567"/>
        <label>1</label>
    </ligand>
</feature>
<reference evidence="12" key="2">
    <citation type="submission" date="2020-01" db="EMBL/GenBank/DDBJ databases">
        <authorList>
            <person name="Hornung B."/>
        </authorList>
    </citation>
    <scope>NUCLEOTIDE SEQUENCE</scope>
    <source>
        <strain evidence="12">PacBioINE</strain>
    </source>
</reference>
<keyword evidence="2 9" id="KW-0028">Amino-acid biosynthesis</keyword>
<feature type="binding site" evidence="9">
    <location>
        <position position="227"/>
    </location>
    <ligand>
        <name>Mg(2+)</name>
        <dbReference type="ChEBI" id="CHEBI:18420"/>
        <label>2</label>
    </ligand>
</feature>
<dbReference type="Proteomes" id="UP001071230">
    <property type="component" value="Unassembled WGS sequence"/>
</dbReference>
<feature type="binding site" evidence="9">
    <location>
        <begin position="84"/>
        <end position="85"/>
    </location>
    <ligand>
        <name>5-phospho-alpha-D-ribose 1-diphosphate</name>
        <dbReference type="ChEBI" id="CHEBI:58017"/>
    </ligand>
</feature>
<feature type="binding site" evidence="9">
    <location>
        <position position="93"/>
    </location>
    <ligand>
        <name>Mg(2+)</name>
        <dbReference type="ChEBI" id="CHEBI:18420"/>
        <label>1</label>
    </ligand>
</feature>
<protein>
    <recommendedName>
        <fullName evidence="9">Anthranilate phosphoribosyltransferase</fullName>
        <ecNumber evidence="9">2.4.2.18</ecNumber>
    </recommendedName>
</protein>
<evidence type="ECO:0000256" key="4">
    <source>
        <dbReference type="ARBA" id="ARBA00022679"/>
    </source>
</evidence>
<dbReference type="EC" id="2.4.2.18" evidence="9"/>
<keyword evidence="9" id="KW-0460">Magnesium</keyword>
<feature type="binding site" evidence="9">
    <location>
        <position position="121"/>
    </location>
    <ligand>
        <name>5-phospho-alpha-D-ribose 1-diphosphate</name>
        <dbReference type="ChEBI" id="CHEBI:58017"/>
    </ligand>
</feature>
<dbReference type="KEGG" id="aacx:DEACI_2716"/>
<feature type="binding site" evidence="9">
    <location>
        <position position="227"/>
    </location>
    <ligand>
        <name>Mg(2+)</name>
        <dbReference type="ChEBI" id="CHEBI:18420"/>
        <label>1</label>
    </ligand>
</feature>
<dbReference type="Gene3D" id="1.20.970.10">
    <property type="entry name" value="Transferase, Pyrimidine Nucleoside Phosphorylase, Chain C"/>
    <property type="match status" value="1"/>
</dbReference>
<evidence type="ECO:0000256" key="1">
    <source>
        <dbReference type="ARBA" id="ARBA00004907"/>
    </source>
</evidence>
<dbReference type="Pfam" id="PF00591">
    <property type="entry name" value="Glycos_transf_3"/>
    <property type="match status" value="1"/>
</dbReference>
<evidence type="ECO:0000259" key="10">
    <source>
        <dbReference type="Pfam" id="PF00591"/>
    </source>
</evidence>
<keyword evidence="3 9" id="KW-0328">Glycosyltransferase</keyword>
<evidence type="ECO:0000256" key="8">
    <source>
        <dbReference type="ARBA" id="ARBA00061188"/>
    </source>
</evidence>
<comment type="catalytic activity">
    <reaction evidence="7 9">
        <text>N-(5-phospho-beta-D-ribosyl)anthranilate + diphosphate = 5-phospho-alpha-D-ribose 1-diphosphate + anthranilate</text>
        <dbReference type="Rhea" id="RHEA:11768"/>
        <dbReference type="ChEBI" id="CHEBI:16567"/>
        <dbReference type="ChEBI" id="CHEBI:18277"/>
        <dbReference type="ChEBI" id="CHEBI:33019"/>
        <dbReference type="ChEBI" id="CHEBI:58017"/>
        <dbReference type="EC" id="2.4.2.18"/>
    </reaction>
</comment>
<evidence type="ECO:0000313" key="14">
    <source>
        <dbReference type="Proteomes" id="UP001071230"/>
    </source>
</evidence>
<evidence type="ECO:0000256" key="9">
    <source>
        <dbReference type="HAMAP-Rule" id="MF_00211"/>
    </source>
</evidence>
<dbReference type="PANTHER" id="PTHR43285:SF2">
    <property type="entry name" value="ANTHRANILATE PHOSPHORIBOSYLTRANSFERASE"/>
    <property type="match status" value="1"/>
</dbReference>
<gene>
    <name evidence="9" type="primary">trpD</name>
    <name evidence="13" type="ORF">DEACI_2588</name>
    <name evidence="12" type="ORF">DEACI_2716</name>
</gene>
<dbReference type="Proteomes" id="UP000836597">
    <property type="component" value="Chromosome"/>
</dbReference>
<feature type="binding site" evidence="9">
    <location>
        <position position="167"/>
    </location>
    <ligand>
        <name>anthranilate</name>
        <dbReference type="ChEBI" id="CHEBI:16567"/>
        <label>2</label>
    </ligand>
</feature>
<keyword evidence="5 9" id="KW-0822">Tryptophan biosynthesis</keyword>
<dbReference type="InterPro" id="IPR017459">
    <property type="entry name" value="Glycosyl_Trfase_fam3_N_dom"/>
</dbReference>
<evidence type="ECO:0000313" key="13">
    <source>
        <dbReference type="EMBL" id="CEJ08113.1"/>
    </source>
</evidence>
<feature type="binding site" evidence="9">
    <location>
        <position position="89"/>
    </location>
    <ligand>
        <name>5-phospho-alpha-D-ribose 1-diphosphate</name>
        <dbReference type="ChEBI" id="CHEBI:58017"/>
    </ligand>
</feature>
<dbReference type="RefSeq" id="WP_240985482.1">
    <property type="nucleotide sequence ID" value="NZ_CDGJ01000078.1"/>
</dbReference>
<dbReference type="SUPFAM" id="SSF52418">
    <property type="entry name" value="Nucleoside phosphorylase/phosphoribosyltransferase catalytic domain"/>
    <property type="match status" value="1"/>
</dbReference>
<dbReference type="SUPFAM" id="SSF47648">
    <property type="entry name" value="Nucleoside phosphorylase/phosphoribosyltransferase N-terminal domain"/>
    <property type="match status" value="1"/>
</dbReference>
<proteinExistence type="inferred from homology"/>
<comment type="subunit">
    <text evidence="9">Homodimer.</text>
</comment>
<evidence type="ECO:0000256" key="5">
    <source>
        <dbReference type="ARBA" id="ARBA00022822"/>
    </source>
</evidence>
<comment type="similarity">
    <text evidence="8">In the C-terminal section; belongs to the anthranilate phosphoribosyltransferase family.</text>
</comment>
<dbReference type="GO" id="GO:0000162">
    <property type="term" value="P:L-tryptophan biosynthetic process"/>
    <property type="evidence" value="ECO:0007669"/>
    <property type="project" value="UniProtKB-UniRule"/>
</dbReference>
<feature type="domain" description="Glycosyl transferase family 3" evidence="10">
    <location>
        <begin position="76"/>
        <end position="325"/>
    </location>
</feature>
<comment type="similarity">
    <text evidence="9">Belongs to the anthranilate phosphoribosyltransferase family.</text>
</comment>
<keyword evidence="4 9" id="KW-0808">Transferase</keyword>
<evidence type="ECO:0000259" key="11">
    <source>
        <dbReference type="Pfam" id="PF02885"/>
    </source>
</evidence>
<evidence type="ECO:0000256" key="7">
    <source>
        <dbReference type="ARBA" id="ARBA00052328"/>
    </source>
</evidence>
<accession>A0A8S0WPN4</accession>
<name>A0A8S0WPN4_9FIRM</name>
<comment type="cofactor">
    <cofactor evidence="9">
        <name>Mg(2+)</name>
        <dbReference type="ChEBI" id="CHEBI:18420"/>
    </cofactor>
    <text evidence="9">Binds 2 magnesium ions per monomer.</text>
</comment>
<sequence>MSAIREALDNLSRGENLSAELAGGVMTELMAGDLTGAQIGALLLGLRLKGETAEEIAAFAGVLRSLSERIPAPSGTVDTCGTGGDGGGTFNISTTTAFVVAGAGVPVAKHGNRFASGRCGSADVLEALGVPLDLSPRESSANLREIGMAFLFAPLYHPALGKVAAHRRELGVRTIFNLLGPLLNPAQAPYQLLGVSSLILLPKLAKALQILGVERAIVVVGEDGLDEVSLTAATQAILVERDKFFPFRLTPEEYGLTRCSPVELRGGGPEENVRHTLAVLEGRPGPKRDVVLLNSGVALFAAGKARNIGEGILMAAESIDSGAALGKLEALQAGSAKSLAL</sequence>